<gene>
    <name evidence="2" type="ORF">Q31a_59330</name>
</gene>
<name>A0A518GG24_9BACT</name>
<evidence type="ECO:0000313" key="3">
    <source>
        <dbReference type="Proteomes" id="UP000318017"/>
    </source>
</evidence>
<dbReference type="Proteomes" id="UP000318017">
    <property type="component" value="Chromosome"/>
</dbReference>
<dbReference type="InterPro" id="IPR006680">
    <property type="entry name" value="Amidohydro-rel"/>
</dbReference>
<feature type="domain" description="Amidohydrolase-related" evidence="1">
    <location>
        <begin position="52"/>
        <end position="322"/>
    </location>
</feature>
<dbReference type="InterPro" id="IPR032466">
    <property type="entry name" value="Metal_Hydrolase"/>
</dbReference>
<dbReference type="InterPro" id="IPR006311">
    <property type="entry name" value="TAT_signal"/>
</dbReference>
<protein>
    <submittedName>
        <fullName evidence="2">4-sulfomuconolactone hydrolase</fullName>
        <ecNumber evidence="2">3.1.1.92</ecNumber>
    </submittedName>
</protein>
<dbReference type="PROSITE" id="PS51318">
    <property type="entry name" value="TAT"/>
    <property type="match status" value="1"/>
</dbReference>
<keyword evidence="2" id="KW-0378">Hydrolase</keyword>
<dbReference type="KEGG" id="ahel:Q31a_59330"/>
<accession>A0A518GG24</accession>
<proteinExistence type="predicted"/>
<dbReference type="PANTHER" id="PTHR35563">
    <property type="entry name" value="BARREL METAL-DEPENDENT HYDROLASE, PUTATIVE (AFU_ORTHOLOGUE AFUA_1G16240)-RELATED"/>
    <property type="match status" value="1"/>
</dbReference>
<dbReference type="GO" id="GO:0102998">
    <property type="term" value="F:4-sulfomuconolactone hydrolase activity"/>
    <property type="evidence" value="ECO:0007669"/>
    <property type="project" value="UniProtKB-EC"/>
</dbReference>
<dbReference type="Gene3D" id="3.20.20.140">
    <property type="entry name" value="Metal-dependent hydrolases"/>
    <property type="match status" value="1"/>
</dbReference>
<dbReference type="SUPFAM" id="SSF51556">
    <property type="entry name" value="Metallo-dependent hydrolases"/>
    <property type="match status" value="1"/>
</dbReference>
<dbReference type="PANTHER" id="PTHR35563:SF2">
    <property type="entry name" value="BARREL METAL-DEPENDENT HYDROLASE, PUTATIVE (AFU_ORTHOLOGUE AFUA_1G16240)-RELATED"/>
    <property type="match status" value="1"/>
</dbReference>
<organism evidence="2 3">
    <name type="scientific">Aureliella helgolandensis</name>
    <dbReference type="NCBI Taxonomy" id="2527968"/>
    <lineage>
        <taxon>Bacteria</taxon>
        <taxon>Pseudomonadati</taxon>
        <taxon>Planctomycetota</taxon>
        <taxon>Planctomycetia</taxon>
        <taxon>Pirellulales</taxon>
        <taxon>Pirellulaceae</taxon>
        <taxon>Aureliella</taxon>
    </lineage>
</organism>
<dbReference type="OrthoDB" id="9787654at2"/>
<dbReference type="EC" id="3.1.1.92" evidence="2"/>
<sequence length="323" mass="36305">MKELQLKNHSHFAHSRRQFVSGAVAAASLIGTTQLNATPQATAPAQQDTGWIDAHVHVWHPDTTRYPISTRFKTTDMQPASFTPEELFANCKPAGVKRIVLIQMSFYEFDHRYMLEAMRAHPGVFSGVALIDYRRPDLVTRMEKLAGQGMRGFRLHSQGDADQWVTDPGMAKLWAAAAEMDLAVCPLINPTDIQHVDALCAVHPDTTVVVDHFARIGVSGTIEPQFLDELCQLARFPNTHLKTSAFYALGKKSPPYKDLIPMIKRVYDSFGPERLMWASDCPYQVQDQHDYASSIALVRDHLNFLSEGDKQWMLCGTADKVFF</sequence>
<reference evidence="2 3" key="1">
    <citation type="submission" date="2019-02" db="EMBL/GenBank/DDBJ databases">
        <title>Deep-cultivation of Planctomycetes and their phenomic and genomic characterization uncovers novel biology.</title>
        <authorList>
            <person name="Wiegand S."/>
            <person name="Jogler M."/>
            <person name="Boedeker C."/>
            <person name="Pinto D."/>
            <person name="Vollmers J."/>
            <person name="Rivas-Marin E."/>
            <person name="Kohn T."/>
            <person name="Peeters S.H."/>
            <person name="Heuer A."/>
            <person name="Rast P."/>
            <person name="Oberbeckmann S."/>
            <person name="Bunk B."/>
            <person name="Jeske O."/>
            <person name="Meyerdierks A."/>
            <person name="Storesund J.E."/>
            <person name="Kallscheuer N."/>
            <person name="Luecker S."/>
            <person name="Lage O.M."/>
            <person name="Pohl T."/>
            <person name="Merkel B.J."/>
            <person name="Hornburger P."/>
            <person name="Mueller R.-W."/>
            <person name="Bruemmer F."/>
            <person name="Labrenz M."/>
            <person name="Spormann A.M."/>
            <person name="Op den Camp H."/>
            <person name="Overmann J."/>
            <person name="Amann R."/>
            <person name="Jetten M.S.M."/>
            <person name="Mascher T."/>
            <person name="Medema M.H."/>
            <person name="Devos D.P."/>
            <person name="Kaster A.-K."/>
            <person name="Ovreas L."/>
            <person name="Rohde M."/>
            <person name="Galperin M.Y."/>
            <person name="Jogler C."/>
        </authorList>
    </citation>
    <scope>NUCLEOTIDE SEQUENCE [LARGE SCALE GENOMIC DNA]</scope>
    <source>
        <strain evidence="2 3">Q31a</strain>
    </source>
</reference>
<evidence type="ECO:0000259" key="1">
    <source>
        <dbReference type="Pfam" id="PF04909"/>
    </source>
</evidence>
<dbReference type="EMBL" id="CP036298">
    <property type="protein sequence ID" value="QDV27544.1"/>
    <property type="molecule type" value="Genomic_DNA"/>
</dbReference>
<dbReference type="InterPro" id="IPR052358">
    <property type="entry name" value="Aro_Compnd_Degr_Hydrolases"/>
</dbReference>
<evidence type="ECO:0000313" key="2">
    <source>
        <dbReference type="EMBL" id="QDV27544.1"/>
    </source>
</evidence>
<keyword evidence="3" id="KW-1185">Reference proteome</keyword>
<dbReference type="AlphaFoldDB" id="A0A518GG24"/>
<dbReference type="Pfam" id="PF04909">
    <property type="entry name" value="Amidohydro_2"/>
    <property type="match status" value="1"/>
</dbReference>